<evidence type="ECO:0000256" key="1">
    <source>
        <dbReference type="ARBA" id="ARBA00009207"/>
    </source>
</evidence>
<accession>A0ABD3H3D8</accession>
<dbReference type="EMBL" id="JBJQOH010000006">
    <property type="protein sequence ID" value="KAL3685461.1"/>
    <property type="molecule type" value="Genomic_DNA"/>
</dbReference>
<feature type="compositionally biased region" description="Polar residues" evidence="2">
    <location>
        <begin position="401"/>
        <end position="410"/>
    </location>
</feature>
<gene>
    <name evidence="3" type="ORF">R1sor_003483</name>
</gene>
<organism evidence="3 4">
    <name type="scientific">Riccia sorocarpa</name>
    <dbReference type="NCBI Taxonomy" id="122646"/>
    <lineage>
        <taxon>Eukaryota</taxon>
        <taxon>Viridiplantae</taxon>
        <taxon>Streptophyta</taxon>
        <taxon>Embryophyta</taxon>
        <taxon>Marchantiophyta</taxon>
        <taxon>Marchantiopsida</taxon>
        <taxon>Marchantiidae</taxon>
        <taxon>Marchantiales</taxon>
        <taxon>Ricciaceae</taxon>
        <taxon>Riccia</taxon>
    </lineage>
</organism>
<feature type="region of interest" description="Disordered" evidence="2">
    <location>
        <begin position="200"/>
        <end position="220"/>
    </location>
</feature>
<dbReference type="InterPro" id="IPR015267">
    <property type="entry name" value="PPP4R2"/>
</dbReference>
<feature type="region of interest" description="Disordered" evidence="2">
    <location>
        <begin position="157"/>
        <end position="188"/>
    </location>
</feature>
<protein>
    <submittedName>
        <fullName evidence="3">Uncharacterized protein</fullName>
    </submittedName>
</protein>
<comment type="similarity">
    <text evidence="1">Belongs to the PPP4R2 family.</text>
</comment>
<dbReference type="GO" id="GO:0030289">
    <property type="term" value="C:protein phosphatase 4 complex"/>
    <property type="evidence" value="ECO:0007669"/>
    <property type="project" value="UniProtKB-ARBA"/>
</dbReference>
<sequence length="428" mass="44851">MHDQAERLPGSKSLANFCGKDDSAREFNKELRSILEVTAATGRYWHEWAQLKVLLSFRLTQVLRQFHKVQYPDGAPTIGPPPPGSQPFEDMAERLVQYLDTFTDETNGGGQQGIEFDQVQNGNQNAVERSKEMPVIDEEMVDVDRVMDAQAVGDLAANTSSDMQDEPSVAEIPQGGNATSSGMLEGSAGVGLFQTPEAANSQMVDDSSGGDGGSSTSVTTSQMLLDPTDIYAASTAAPPTNTEAEMMHVSTDAAAALPQAPDASLEMVQHFPPAVLPPVPDANLQVVQGSLIPAELHPPAGNNAVAGLEGSNPAGSTASTDMLQDSPAVELVPSAVAEAELVPSAVAEAVASSTGMLQDAPVVGLLSPAEERINSAEIKPLGLEADATNHDSLEMKESGQEEGSVNNHVQNPVVEEDKSEDVSMGIVG</sequence>
<proteinExistence type="inferred from homology"/>
<dbReference type="PANTHER" id="PTHR16487:SF0">
    <property type="entry name" value="PROTEIN PHOSPHATASE 4 REGULATORY SUBUNIT 2-RELATED"/>
    <property type="match status" value="1"/>
</dbReference>
<dbReference type="AlphaFoldDB" id="A0ABD3H3D8"/>
<feature type="region of interest" description="Disordered" evidence="2">
    <location>
        <begin position="302"/>
        <end position="321"/>
    </location>
</feature>
<dbReference type="Proteomes" id="UP001633002">
    <property type="component" value="Unassembled WGS sequence"/>
</dbReference>
<dbReference type="PANTHER" id="PTHR16487">
    <property type="entry name" value="PPP4R2-RELATED PROTEIN"/>
    <property type="match status" value="1"/>
</dbReference>
<evidence type="ECO:0000256" key="2">
    <source>
        <dbReference type="SAM" id="MobiDB-lite"/>
    </source>
</evidence>
<evidence type="ECO:0000313" key="4">
    <source>
        <dbReference type="Proteomes" id="UP001633002"/>
    </source>
</evidence>
<keyword evidence="4" id="KW-1185">Reference proteome</keyword>
<comment type="caution">
    <text evidence="3">The sequence shown here is derived from an EMBL/GenBank/DDBJ whole genome shotgun (WGS) entry which is preliminary data.</text>
</comment>
<evidence type="ECO:0000313" key="3">
    <source>
        <dbReference type="EMBL" id="KAL3685461.1"/>
    </source>
</evidence>
<reference evidence="3 4" key="1">
    <citation type="submission" date="2024-09" db="EMBL/GenBank/DDBJ databases">
        <title>Chromosome-scale assembly of Riccia sorocarpa.</title>
        <authorList>
            <person name="Paukszto L."/>
        </authorList>
    </citation>
    <scope>NUCLEOTIDE SEQUENCE [LARGE SCALE GENOMIC DNA]</scope>
    <source>
        <strain evidence="3">LP-2024</strain>
        <tissue evidence="3">Aerial parts of the thallus</tissue>
    </source>
</reference>
<name>A0ABD3H3D8_9MARC</name>
<feature type="region of interest" description="Disordered" evidence="2">
    <location>
        <begin position="394"/>
        <end position="428"/>
    </location>
</feature>